<dbReference type="AlphaFoldDB" id="A0A4Y9YFF6"/>
<evidence type="ECO:0000313" key="5">
    <source>
        <dbReference type="Proteomes" id="UP000298390"/>
    </source>
</evidence>
<dbReference type="InterPro" id="IPR050300">
    <property type="entry name" value="GDXG_lipolytic_enzyme"/>
</dbReference>
<dbReference type="STRING" id="34475.A0A4Y9YFF6"/>
<keyword evidence="1" id="KW-0378">Hydrolase</keyword>
<feature type="transmembrane region" description="Helical" evidence="2">
    <location>
        <begin position="12"/>
        <end position="31"/>
    </location>
</feature>
<reference evidence="4 5" key="1">
    <citation type="submission" date="2019-01" db="EMBL/GenBank/DDBJ databases">
        <title>Genome sequencing of the rare red list fungi Fomitopsis rosea.</title>
        <authorList>
            <person name="Buettner E."/>
            <person name="Kellner H."/>
        </authorList>
    </citation>
    <scope>NUCLEOTIDE SEQUENCE [LARGE SCALE GENOMIC DNA]</scope>
    <source>
        <strain evidence="4 5">DSM 105464</strain>
    </source>
</reference>
<dbReference type="Pfam" id="PF07859">
    <property type="entry name" value="Abhydrolase_3"/>
    <property type="match status" value="1"/>
</dbReference>
<dbReference type="PANTHER" id="PTHR48081:SF26">
    <property type="entry name" value="ALPHA_BETA HYDROLASE FOLD-3 DOMAIN-CONTAINING PROTEIN"/>
    <property type="match status" value="1"/>
</dbReference>
<keyword evidence="2" id="KW-0812">Transmembrane</keyword>
<keyword evidence="2" id="KW-1133">Transmembrane helix</keyword>
<evidence type="ECO:0000256" key="1">
    <source>
        <dbReference type="ARBA" id="ARBA00022801"/>
    </source>
</evidence>
<dbReference type="Proteomes" id="UP000298390">
    <property type="component" value="Unassembled WGS sequence"/>
</dbReference>
<dbReference type="Gene3D" id="3.40.50.1820">
    <property type="entry name" value="alpha/beta hydrolase"/>
    <property type="match status" value="1"/>
</dbReference>
<organism evidence="4 5">
    <name type="scientific">Rhodofomes roseus</name>
    <dbReference type="NCBI Taxonomy" id="34475"/>
    <lineage>
        <taxon>Eukaryota</taxon>
        <taxon>Fungi</taxon>
        <taxon>Dikarya</taxon>
        <taxon>Basidiomycota</taxon>
        <taxon>Agaricomycotina</taxon>
        <taxon>Agaricomycetes</taxon>
        <taxon>Polyporales</taxon>
        <taxon>Rhodofomes</taxon>
    </lineage>
</organism>
<dbReference type="InterPro" id="IPR029058">
    <property type="entry name" value="AB_hydrolase_fold"/>
</dbReference>
<feature type="domain" description="Alpha/beta hydrolase fold-3" evidence="3">
    <location>
        <begin position="202"/>
        <end position="393"/>
    </location>
</feature>
<keyword evidence="2" id="KW-0472">Membrane</keyword>
<name>A0A4Y9YFF6_9APHY</name>
<evidence type="ECO:0000313" key="4">
    <source>
        <dbReference type="EMBL" id="TFY60181.1"/>
    </source>
</evidence>
<accession>A0A4Y9YFF6</accession>
<dbReference type="SUPFAM" id="SSF53474">
    <property type="entry name" value="alpha/beta-Hydrolases"/>
    <property type="match status" value="1"/>
</dbReference>
<dbReference type="GO" id="GO:0016787">
    <property type="term" value="F:hydrolase activity"/>
    <property type="evidence" value="ECO:0007669"/>
    <property type="project" value="UniProtKB-KW"/>
</dbReference>
<dbReference type="PANTHER" id="PTHR48081">
    <property type="entry name" value="AB HYDROLASE SUPERFAMILY PROTEIN C4A8.06C"/>
    <property type="match status" value="1"/>
</dbReference>
<evidence type="ECO:0000256" key="2">
    <source>
        <dbReference type="SAM" id="Phobius"/>
    </source>
</evidence>
<evidence type="ECO:0000259" key="3">
    <source>
        <dbReference type="Pfam" id="PF07859"/>
    </source>
</evidence>
<gene>
    <name evidence="4" type="ORF">EVJ58_g5309</name>
</gene>
<protein>
    <recommendedName>
        <fullName evidence="3">Alpha/beta hydrolase fold-3 domain-containing protein</fullName>
    </recommendedName>
</protein>
<comment type="caution">
    <text evidence="4">The sequence shown here is derived from an EMBL/GenBank/DDBJ whole genome shotgun (WGS) entry which is preliminary data.</text>
</comment>
<sequence>MHEWRAQPWRTIYFAYQGLLTVFVRTPWLALTNLPRSRRPHPSWSLFKCVFLPILREWSEFGPIAEKTGNIIHCPTHHAILPGADFHALWLEPDPTLIIGRVKHYAAQAHVQPTRIPGYWQTTSPDVDPHAPPAPGERVILFFHGGGFLSSSAHPHYLMGKHPRVHLQHVPRARRALAVEYRLTDISPLVGPPTDSGWEGRNPFPAALLDAITGLNHLLHVVGFALEDVVVIGDSAGANLALALARHLVENVKELHERLPNKFPSPTEVPSYSLVLLSPWGDLGTSHAGVESSTATSTHDYLVDPFQGPLWAASQTYPGPLGIEAASTNEWISPASKCVDPDFRGFPRTFIEVGDMERLLDVVRTLRDRMVRDLREGKAGVTYFEAKGAVHDHLLFPFDEPEDKAVLVAIGDWVGESDK</sequence>
<proteinExistence type="predicted"/>
<dbReference type="InterPro" id="IPR013094">
    <property type="entry name" value="AB_hydrolase_3"/>
</dbReference>
<dbReference type="EMBL" id="SEKV01000267">
    <property type="protein sequence ID" value="TFY60181.1"/>
    <property type="molecule type" value="Genomic_DNA"/>
</dbReference>